<proteinExistence type="inferred from homology"/>
<dbReference type="Gene3D" id="3.40.190.10">
    <property type="entry name" value="Periplasmic binding protein-like II"/>
    <property type="match status" value="2"/>
</dbReference>
<dbReference type="Pfam" id="PF01547">
    <property type="entry name" value="SBP_bac_1"/>
    <property type="match status" value="1"/>
</dbReference>
<organism evidence="5 6">
    <name type="scientific">Streptomyces resistomycificus</name>
    <dbReference type="NCBI Taxonomy" id="67356"/>
    <lineage>
        <taxon>Bacteria</taxon>
        <taxon>Bacillati</taxon>
        <taxon>Actinomycetota</taxon>
        <taxon>Actinomycetes</taxon>
        <taxon>Kitasatosporales</taxon>
        <taxon>Streptomycetaceae</taxon>
        <taxon>Streptomyces</taxon>
        <taxon>Streptomyces aurantiacus group</taxon>
    </lineage>
</organism>
<dbReference type="OrthoDB" id="3507433at2"/>
<dbReference type="PATRIC" id="fig|67356.5.peg.6332"/>
<dbReference type="InterPro" id="IPR050490">
    <property type="entry name" value="Bact_solute-bd_prot1"/>
</dbReference>
<gene>
    <name evidence="5" type="ORF">ADK37_29630</name>
</gene>
<keyword evidence="2" id="KW-0813">Transport</keyword>
<feature type="region of interest" description="Disordered" evidence="3">
    <location>
        <begin position="33"/>
        <end position="55"/>
    </location>
</feature>
<feature type="chain" id="PRO_5011858712" evidence="4">
    <location>
        <begin position="34"/>
        <end position="458"/>
    </location>
</feature>
<comment type="similarity">
    <text evidence="1">Belongs to the bacterial solute-binding protein 1 family.</text>
</comment>
<accession>A0A0L8L0Y3</accession>
<keyword evidence="6" id="KW-1185">Reference proteome</keyword>
<comment type="caution">
    <text evidence="5">The sequence shown here is derived from an EMBL/GenBank/DDBJ whole genome shotgun (WGS) entry which is preliminary data.</text>
</comment>
<dbReference type="Proteomes" id="UP000037251">
    <property type="component" value="Unassembled WGS sequence"/>
</dbReference>
<dbReference type="PANTHER" id="PTHR43649:SF29">
    <property type="entry name" value="OSMOPROTECTIVE COMPOUNDS-BINDING PROTEIN GGTB"/>
    <property type="match status" value="1"/>
</dbReference>
<feature type="compositionally biased region" description="Low complexity" evidence="3">
    <location>
        <begin position="44"/>
        <end position="54"/>
    </location>
</feature>
<dbReference type="InterPro" id="IPR006059">
    <property type="entry name" value="SBP"/>
</dbReference>
<keyword evidence="4" id="KW-0732">Signal</keyword>
<evidence type="ECO:0000256" key="2">
    <source>
        <dbReference type="ARBA" id="ARBA00022448"/>
    </source>
</evidence>
<dbReference type="eggNOG" id="COG1653">
    <property type="taxonomic scope" value="Bacteria"/>
</dbReference>
<evidence type="ECO:0000256" key="4">
    <source>
        <dbReference type="SAM" id="SignalP"/>
    </source>
</evidence>
<protein>
    <submittedName>
        <fullName evidence="5">Sugar ABC transporter substrate-binding protein</fullName>
    </submittedName>
</protein>
<dbReference type="PANTHER" id="PTHR43649">
    <property type="entry name" value="ARABINOSE-BINDING PROTEIN-RELATED"/>
    <property type="match status" value="1"/>
</dbReference>
<reference evidence="6" key="1">
    <citation type="submission" date="2015-07" db="EMBL/GenBank/DDBJ databases">
        <authorList>
            <person name="Ju K.-S."/>
            <person name="Doroghazi J.R."/>
            <person name="Metcalf W.W."/>
        </authorList>
    </citation>
    <scope>NUCLEOTIDE SEQUENCE [LARGE SCALE GENOMIC DNA]</scope>
    <source>
        <strain evidence="6">NRRL 2290</strain>
    </source>
</reference>
<name>A0A0L8L0Y3_9ACTN</name>
<evidence type="ECO:0000256" key="1">
    <source>
        <dbReference type="ARBA" id="ARBA00008520"/>
    </source>
</evidence>
<evidence type="ECO:0000313" key="5">
    <source>
        <dbReference type="EMBL" id="KOG31837.1"/>
    </source>
</evidence>
<evidence type="ECO:0000313" key="6">
    <source>
        <dbReference type="Proteomes" id="UP000037251"/>
    </source>
</evidence>
<dbReference type="EMBL" id="LGUS01000191">
    <property type="protein sequence ID" value="KOG31837.1"/>
    <property type="molecule type" value="Genomic_DNA"/>
</dbReference>
<dbReference type="STRING" id="67356.AQJ84_39845"/>
<feature type="signal peptide" evidence="4">
    <location>
        <begin position="1"/>
        <end position="33"/>
    </location>
</feature>
<dbReference type="SUPFAM" id="SSF53850">
    <property type="entry name" value="Periplasmic binding protein-like II"/>
    <property type="match status" value="1"/>
</dbReference>
<evidence type="ECO:0000256" key="3">
    <source>
        <dbReference type="SAM" id="MobiDB-lite"/>
    </source>
</evidence>
<dbReference type="AlphaFoldDB" id="A0A0L8L0Y3"/>
<dbReference type="RefSeq" id="WP_053192558.1">
    <property type="nucleotide sequence ID" value="NZ_KQ949010.1"/>
</dbReference>
<sequence length="458" mass="48063">MRSTSSTNGKHRAARTAATLIAGALALSLTACGSGDDKSDDSNETGTETGTTVTLPKLDGKSLEVAAVWSGAEQANFKKVLAEFEKRTGAKVTFVPAQDPIINFLGSKVAGGQPPDVAMLPQPGAIKQAVDKKWAKPLGAEALKELRENYSQGWQDIGKVGGEQYGVYYKAANKSLIWYNATVFENAGATEPKTWDELLTTAQTVYDSGVTPFSVGGAEGWTLTDWFENVYLSQAGPEKYDQLAKHEIKWTDPSVKDALTTLAQVWGKKDYVAGGATGALQTDFPASVTQTFTGGDQPKAGMVYEGDFAQVNIVQAGAKVGTDAKVFPFPAVGDAAPVVSGGDAAVILKDSEAAQALATFLASPDAAVVQAKLGGYLSPNKNVPESAYPNAVQQKMAKALIAAGDDFRFDMSDQAPQAFGGTPGKGEWKALQDFLKNPKDIAGTQQKLEADAAAAYGG</sequence>
<dbReference type="PROSITE" id="PS51257">
    <property type="entry name" value="PROKAR_LIPOPROTEIN"/>
    <property type="match status" value="1"/>
</dbReference>